<dbReference type="NCBIfam" id="TIGR02646">
    <property type="entry name" value="retron system putative HNH endonuclease"/>
    <property type="match status" value="1"/>
</dbReference>
<dbReference type="EMBL" id="CP150637">
    <property type="protein sequence ID" value="WZW87698.1"/>
    <property type="molecule type" value="Genomic_DNA"/>
</dbReference>
<dbReference type="Proteomes" id="UP001449178">
    <property type="component" value="Chromosome"/>
</dbReference>
<dbReference type="NCBIfam" id="NF041761">
    <property type="entry name" value="PtuB"/>
    <property type="match status" value="1"/>
</dbReference>
<keyword evidence="2" id="KW-0255">Endonuclease</keyword>
<protein>
    <submittedName>
        <fullName evidence="2">Retron Ec78 anti-phage system effector HNH endonuclease PtuB</fullName>
    </submittedName>
</protein>
<feature type="region of interest" description="Disordered" evidence="1">
    <location>
        <begin position="1"/>
        <end position="25"/>
    </location>
</feature>
<reference evidence="2 3" key="1">
    <citation type="submission" date="2024-03" db="EMBL/GenBank/DDBJ databases">
        <title>Complete Genome Sequence and Annotation of Ignatzschineria larvae DSM 13226.</title>
        <authorList>
            <person name="Cantrell E."/>
            <person name="Burcham Z.M."/>
        </authorList>
    </citation>
    <scope>NUCLEOTIDE SEQUENCE [LARGE SCALE GENOMIC DNA]</scope>
    <source>
        <strain evidence="2 3">DSM 13226</strain>
    </source>
</reference>
<name>A0ABZ3C3B9_9GAMM</name>
<dbReference type="GO" id="GO:0004519">
    <property type="term" value="F:endonuclease activity"/>
    <property type="evidence" value="ECO:0007669"/>
    <property type="project" value="UniProtKB-KW"/>
</dbReference>
<dbReference type="InterPro" id="IPR013467">
    <property type="entry name" value="HNH78-like"/>
</dbReference>
<gene>
    <name evidence="2" type="primary">ptuB</name>
    <name evidence="2" type="ORF">WMO13_10100</name>
</gene>
<keyword evidence="3" id="KW-1185">Reference proteome</keyword>
<keyword evidence="2" id="KW-0378">Hydrolase</keyword>
<evidence type="ECO:0000256" key="1">
    <source>
        <dbReference type="SAM" id="MobiDB-lite"/>
    </source>
</evidence>
<evidence type="ECO:0000313" key="2">
    <source>
        <dbReference type="EMBL" id="WZW87698.1"/>
    </source>
</evidence>
<accession>A0ABZ3C3B9</accession>
<proteinExistence type="predicted"/>
<organism evidence="2 3">
    <name type="scientific">Ignatzschineria larvae DSM 13226</name>
    <dbReference type="NCBI Taxonomy" id="1111732"/>
    <lineage>
        <taxon>Bacteria</taxon>
        <taxon>Pseudomonadati</taxon>
        <taxon>Pseudomonadota</taxon>
        <taxon>Gammaproteobacteria</taxon>
        <taxon>Cardiobacteriales</taxon>
        <taxon>Ignatzschineriaceae</taxon>
        <taxon>Ignatzschineria</taxon>
    </lineage>
</organism>
<dbReference type="Gene3D" id="1.10.30.50">
    <property type="match status" value="1"/>
</dbReference>
<dbReference type="RefSeq" id="WP_051396213.1">
    <property type="nucleotide sequence ID" value="NZ_AZOD01000015.1"/>
</dbReference>
<sequence>MHQLIRPKRAPKTLRRAQKNRRKRWEQMRGKDRRQIWVKLHEMQNHFCAYCESPLIREDSHIEHFFPRAKYPEYIFEWDNLFGSCNNSWTCGIYKDSGRNPDKVIHEMIIKPDEEDPRDYFRYYKNGRIGVRGGLTDEAYHRGKATIRWFNLNHNALTQLRARHLAPLKQLEAEFIAWYDHCEENPDLLPVLEEELWQLLNEQLNTAFQAMKVHYIVEHLDLLSLMDRRLIEDLLSDHAHEVGQRNRQGVSNRRK</sequence>
<feature type="compositionally biased region" description="Basic residues" evidence="1">
    <location>
        <begin position="1"/>
        <end position="24"/>
    </location>
</feature>
<evidence type="ECO:0000313" key="3">
    <source>
        <dbReference type="Proteomes" id="UP001449178"/>
    </source>
</evidence>
<keyword evidence="2" id="KW-0540">Nuclease</keyword>
<dbReference type="InterPro" id="IPR053575">
    <property type="entry name" value="Retron_Ec78_HNH_endo"/>
</dbReference>